<sequence>MARAPSRKPAGMKILSLVWFKVLPARFGGQKGTALFTRALAEQVPLVCLCASDNEPDGPLPYRLRPELPPGRRSVVRPPVWRHIARVVQEEAPTHLLLEYPYHAYAAVRAAKRFGLKLVLHEHNIEYRRFRGLRHPAWRLLKAYERWACRQADLVLFKTEADRRHALETFGLTETRTMIVPYGIDAPRAVAPEEVAALRQRWNIPGGARVFLFAATLDYLPNADALRALYREVAPRLDAAGTPYRIIVCGRNRSAAFQDLEALQHPAIIRAGEVPELAPYYAATDAFLNPVLGGGGVQTKVIDALAHRCPVLSFAFGAQGIDRGLCGEAFLTVADGNWALFTGKALELAQKGPEIPKAFLTRLSWEGIATRTLEAFRHLDP</sequence>
<feature type="domain" description="Glycosyltransferase subfamily 4-like N-terminal" evidence="2">
    <location>
        <begin position="33"/>
        <end position="186"/>
    </location>
</feature>
<evidence type="ECO:0000313" key="3">
    <source>
        <dbReference type="EMBL" id="TCZ74415.1"/>
    </source>
</evidence>
<dbReference type="PANTHER" id="PTHR46401:SF2">
    <property type="entry name" value="GLYCOSYLTRANSFERASE WBBK-RELATED"/>
    <property type="match status" value="1"/>
</dbReference>
<name>A0A4R4E9E7_9BACT</name>
<evidence type="ECO:0000259" key="2">
    <source>
        <dbReference type="Pfam" id="PF13439"/>
    </source>
</evidence>
<comment type="caution">
    <text evidence="3">The sequence shown here is derived from an EMBL/GenBank/DDBJ whole genome shotgun (WGS) entry which is preliminary data.</text>
</comment>
<protein>
    <submittedName>
        <fullName evidence="3">Glycosyltransferase</fullName>
    </submittedName>
</protein>
<accession>A0A4R4E9E7</accession>
<dbReference type="InterPro" id="IPR028098">
    <property type="entry name" value="Glyco_trans_4-like_N"/>
</dbReference>
<dbReference type="CDD" id="cd03801">
    <property type="entry name" value="GT4_PimA-like"/>
    <property type="match status" value="1"/>
</dbReference>
<keyword evidence="4" id="KW-1185">Reference proteome</keyword>
<dbReference type="Pfam" id="PF13692">
    <property type="entry name" value="Glyco_trans_1_4"/>
    <property type="match status" value="1"/>
</dbReference>
<gene>
    <name evidence="3" type="ORF">E0486_01970</name>
</gene>
<dbReference type="EMBL" id="SKFH01000002">
    <property type="protein sequence ID" value="TCZ74415.1"/>
    <property type="molecule type" value="Genomic_DNA"/>
</dbReference>
<organism evidence="3 4">
    <name type="scientific">Flaviaesturariibacter aridisoli</name>
    <dbReference type="NCBI Taxonomy" id="2545761"/>
    <lineage>
        <taxon>Bacteria</taxon>
        <taxon>Pseudomonadati</taxon>
        <taxon>Bacteroidota</taxon>
        <taxon>Chitinophagia</taxon>
        <taxon>Chitinophagales</taxon>
        <taxon>Chitinophagaceae</taxon>
        <taxon>Flaviaestuariibacter</taxon>
    </lineage>
</organism>
<evidence type="ECO:0000313" key="4">
    <source>
        <dbReference type="Proteomes" id="UP000295164"/>
    </source>
</evidence>
<dbReference type="AlphaFoldDB" id="A0A4R4E9E7"/>
<dbReference type="Gene3D" id="3.40.50.2000">
    <property type="entry name" value="Glycogen Phosphorylase B"/>
    <property type="match status" value="2"/>
</dbReference>
<dbReference type="GO" id="GO:0009103">
    <property type="term" value="P:lipopolysaccharide biosynthetic process"/>
    <property type="evidence" value="ECO:0007669"/>
    <property type="project" value="TreeGrafter"/>
</dbReference>
<evidence type="ECO:0000256" key="1">
    <source>
        <dbReference type="ARBA" id="ARBA00022679"/>
    </source>
</evidence>
<proteinExistence type="predicted"/>
<dbReference type="Pfam" id="PF13439">
    <property type="entry name" value="Glyco_transf_4"/>
    <property type="match status" value="1"/>
</dbReference>
<dbReference type="GO" id="GO:0016757">
    <property type="term" value="F:glycosyltransferase activity"/>
    <property type="evidence" value="ECO:0007669"/>
    <property type="project" value="TreeGrafter"/>
</dbReference>
<reference evidence="3 4" key="1">
    <citation type="submission" date="2019-03" db="EMBL/GenBank/DDBJ databases">
        <authorList>
            <person name="Kim M.K.M."/>
        </authorList>
    </citation>
    <scope>NUCLEOTIDE SEQUENCE [LARGE SCALE GENOMIC DNA]</scope>
    <source>
        <strain evidence="3 4">17J68-15</strain>
    </source>
</reference>
<keyword evidence="1 3" id="KW-0808">Transferase</keyword>
<dbReference type="PANTHER" id="PTHR46401">
    <property type="entry name" value="GLYCOSYLTRANSFERASE WBBK-RELATED"/>
    <property type="match status" value="1"/>
</dbReference>
<dbReference type="SUPFAM" id="SSF53756">
    <property type="entry name" value="UDP-Glycosyltransferase/glycogen phosphorylase"/>
    <property type="match status" value="1"/>
</dbReference>
<dbReference type="Proteomes" id="UP000295164">
    <property type="component" value="Unassembled WGS sequence"/>
</dbReference>
<dbReference type="OrthoDB" id="9807209at2"/>